<organism evidence="8 9">
    <name type="scientific">Eschrichtius robustus</name>
    <name type="common">California gray whale</name>
    <name type="synonym">Eschrichtius gibbosus</name>
    <dbReference type="NCBI Taxonomy" id="9764"/>
    <lineage>
        <taxon>Eukaryota</taxon>
        <taxon>Metazoa</taxon>
        <taxon>Chordata</taxon>
        <taxon>Craniata</taxon>
        <taxon>Vertebrata</taxon>
        <taxon>Euteleostomi</taxon>
        <taxon>Mammalia</taxon>
        <taxon>Eutheria</taxon>
        <taxon>Laurasiatheria</taxon>
        <taxon>Artiodactyla</taxon>
        <taxon>Whippomorpha</taxon>
        <taxon>Cetacea</taxon>
        <taxon>Mysticeti</taxon>
        <taxon>Eschrichtiidae</taxon>
        <taxon>Eschrichtius</taxon>
    </lineage>
</organism>
<protein>
    <recommendedName>
        <fullName evidence="10">Calcium channel flower homolog</fullName>
    </recommendedName>
</protein>
<keyword evidence="5 7" id="KW-0472">Membrane</keyword>
<feature type="transmembrane region" description="Helical" evidence="7">
    <location>
        <begin position="194"/>
        <end position="215"/>
    </location>
</feature>
<comment type="caution">
    <text evidence="8">The sequence shown here is derived from an EMBL/GenBank/DDBJ whole genome shotgun (WGS) entry which is preliminary data.</text>
</comment>
<dbReference type="InterPro" id="IPR019365">
    <property type="entry name" value="TVP18/Ca-channel_flower"/>
</dbReference>
<dbReference type="Proteomes" id="UP001159641">
    <property type="component" value="Unassembled WGS sequence"/>
</dbReference>
<dbReference type="PANTHER" id="PTHR13314">
    <property type="entry name" value="CALCIUM CHANNEL FLOWER HOMOLOG"/>
    <property type="match status" value="1"/>
</dbReference>
<reference evidence="8 9" key="1">
    <citation type="submission" date="2022-11" db="EMBL/GenBank/DDBJ databases">
        <title>Whole genome sequence of Eschrichtius robustus ER-17-0199.</title>
        <authorList>
            <person name="Bruniche-Olsen A."/>
            <person name="Black A.N."/>
            <person name="Fields C.J."/>
            <person name="Walden K."/>
            <person name="Dewoody J.A."/>
        </authorList>
    </citation>
    <scope>NUCLEOTIDE SEQUENCE [LARGE SCALE GENOMIC DNA]</scope>
    <source>
        <strain evidence="8">ER-17-0199</strain>
        <tissue evidence="8">Blubber</tissue>
    </source>
</reference>
<feature type="transmembrane region" description="Helical" evidence="7">
    <location>
        <begin position="262"/>
        <end position="289"/>
    </location>
</feature>
<evidence type="ECO:0000256" key="4">
    <source>
        <dbReference type="ARBA" id="ARBA00022989"/>
    </source>
</evidence>
<dbReference type="AlphaFoldDB" id="A0AB34I2F0"/>
<feature type="region of interest" description="Disordered" evidence="6">
    <location>
        <begin position="61"/>
        <end position="84"/>
    </location>
</feature>
<dbReference type="GO" id="GO:0012505">
    <property type="term" value="C:endomembrane system"/>
    <property type="evidence" value="ECO:0007669"/>
    <property type="project" value="UniProtKB-SubCell"/>
</dbReference>
<dbReference type="PANTHER" id="PTHR13314:SF2">
    <property type="entry name" value="CALCIUM CHANNEL FLOWER HOMOLOG"/>
    <property type="match status" value="1"/>
</dbReference>
<keyword evidence="4 7" id="KW-1133">Transmembrane helix</keyword>
<gene>
    <name evidence="8" type="ORF">J1605_017237</name>
</gene>
<dbReference type="GO" id="GO:0016020">
    <property type="term" value="C:membrane"/>
    <property type="evidence" value="ECO:0007669"/>
    <property type="project" value="InterPro"/>
</dbReference>
<keyword evidence="3 7" id="KW-0812">Transmembrane</keyword>
<proteinExistence type="inferred from homology"/>
<evidence type="ECO:0000256" key="6">
    <source>
        <dbReference type="SAM" id="MobiDB-lite"/>
    </source>
</evidence>
<evidence type="ECO:0000256" key="1">
    <source>
        <dbReference type="ARBA" id="ARBA00004127"/>
    </source>
</evidence>
<sequence>MSGAGGAAVASVSSAPPAQEEGMTWWYRWLCRLSGVLGAGCEYPARGRGRSCRTLRMRVRPRPPVAAPRGTPSPREGAGWGPGSPGHARLWAAAGAAGSRRLCGCCGSRPAAWAPGSGAGEQLKGRSRRERRGRDCPSTAPLSVRAVRHLLRGPSEIAQMLVLKLGLSLVRRPPHLLTRVWVRAAAALTFGRRLFIHGAACAISGLFNCVTIHPLNIAAGVWMIMNAFVLLLCEAPFCCHFVEFANTVAAKVDRLRSWQKAVFYCGMAVVPIVISLTLTTLLGNAIAFATGVLYGLSALGKKGDAISYARIQQQKQQADEEKLTATLEGEL</sequence>
<dbReference type="Pfam" id="PF10233">
    <property type="entry name" value="Cg6151-P"/>
    <property type="match status" value="1"/>
</dbReference>
<evidence type="ECO:0000313" key="9">
    <source>
        <dbReference type="Proteomes" id="UP001159641"/>
    </source>
</evidence>
<evidence type="ECO:0000256" key="5">
    <source>
        <dbReference type="ARBA" id="ARBA00023136"/>
    </source>
</evidence>
<comment type="subcellular location">
    <subcellularLocation>
        <location evidence="1">Endomembrane system</location>
        <topology evidence="1">Multi-pass membrane protein</topology>
    </subcellularLocation>
</comment>
<feature type="transmembrane region" description="Helical" evidence="7">
    <location>
        <begin position="221"/>
        <end position="242"/>
    </location>
</feature>
<dbReference type="GO" id="GO:0016192">
    <property type="term" value="P:vesicle-mediated transport"/>
    <property type="evidence" value="ECO:0007669"/>
    <property type="project" value="TreeGrafter"/>
</dbReference>
<name>A0AB34I2F0_ESCRO</name>
<evidence type="ECO:0000256" key="2">
    <source>
        <dbReference type="ARBA" id="ARBA00010023"/>
    </source>
</evidence>
<feature type="region of interest" description="Disordered" evidence="6">
    <location>
        <begin position="116"/>
        <end position="138"/>
    </location>
</feature>
<keyword evidence="9" id="KW-1185">Reference proteome</keyword>
<evidence type="ECO:0008006" key="10">
    <source>
        <dbReference type="Google" id="ProtNLM"/>
    </source>
</evidence>
<accession>A0AB34I2F0</accession>
<evidence type="ECO:0000313" key="8">
    <source>
        <dbReference type="EMBL" id="KAJ8797505.1"/>
    </source>
</evidence>
<evidence type="ECO:0000256" key="7">
    <source>
        <dbReference type="SAM" id="Phobius"/>
    </source>
</evidence>
<dbReference type="EMBL" id="JAIQCJ010000212">
    <property type="protein sequence ID" value="KAJ8797505.1"/>
    <property type="molecule type" value="Genomic_DNA"/>
</dbReference>
<comment type="similarity">
    <text evidence="2">Belongs to the calcium channel flower family.</text>
</comment>
<dbReference type="SMART" id="SM01077">
    <property type="entry name" value="Cg6151-P"/>
    <property type="match status" value="1"/>
</dbReference>
<evidence type="ECO:0000256" key="3">
    <source>
        <dbReference type="ARBA" id="ARBA00022692"/>
    </source>
</evidence>